<accession>A0A445MXZ4</accession>
<proteinExistence type="predicted"/>
<dbReference type="AlphaFoldDB" id="A0A445MXZ4"/>
<name>A0A445MXZ4_9BACT</name>
<feature type="compositionally biased region" description="Basic and acidic residues" evidence="1">
    <location>
        <begin position="108"/>
        <end position="123"/>
    </location>
</feature>
<protein>
    <submittedName>
        <fullName evidence="2">Uncharacterized protein</fullName>
    </submittedName>
</protein>
<feature type="region of interest" description="Disordered" evidence="1">
    <location>
        <begin position="105"/>
        <end position="125"/>
    </location>
</feature>
<reference evidence="2" key="1">
    <citation type="submission" date="2018-01" db="EMBL/GenBank/DDBJ databases">
        <authorList>
            <person name="Regsiter A."/>
            <person name="William W."/>
        </authorList>
    </citation>
    <scope>NUCLEOTIDE SEQUENCE</scope>
    <source>
        <strain evidence="2">TRIP AH-1</strain>
    </source>
</reference>
<sequence>MRLPGPQIVKRLEVTVLHHQRFAVLFEKEPHLRPGGRVPEQERVLHDLVEVEELDRLQRPPDFLPASRKVRTIQDVHQGPLQARDPQLHTGALWGRNADVDFSSAEESVWKPRPPENMGAERQRSKRAGCRVGDVCINRVSLSVKLQRRMVRQHRIRRQLRGDEERIDRIRIRIGSRRDDGIQPAAYPNDASGLLVVRQERLLRPPADFTMGRQMVGQIVSGENRVLSEKLIMFHLWHP</sequence>
<evidence type="ECO:0000313" key="2">
    <source>
        <dbReference type="EMBL" id="SPD74356.1"/>
    </source>
</evidence>
<gene>
    <name evidence="2" type="ORF">PITCH_A230042</name>
</gene>
<dbReference type="EMBL" id="OJIN01000146">
    <property type="protein sequence ID" value="SPD74356.1"/>
    <property type="molecule type" value="Genomic_DNA"/>
</dbReference>
<evidence type="ECO:0000256" key="1">
    <source>
        <dbReference type="SAM" id="MobiDB-lite"/>
    </source>
</evidence>
<organism evidence="2">
    <name type="scientific">uncultured Desulfobacterium sp</name>
    <dbReference type="NCBI Taxonomy" id="201089"/>
    <lineage>
        <taxon>Bacteria</taxon>
        <taxon>Pseudomonadati</taxon>
        <taxon>Thermodesulfobacteriota</taxon>
        <taxon>Desulfobacteria</taxon>
        <taxon>Desulfobacterales</taxon>
        <taxon>Desulfobacteriaceae</taxon>
        <taxon>Desulfobacterium</taxon>
        <taxon>environmental samples</taxon>
    </lineage>
</organism>